<evidence type="ECO:0000313" key="1">
    <source>
        <dbReference type="EMBL" id="KAJ0113432.1"/>
    </source>
</evidence>
<comment type="caution">
    <text evidence="1">The sequence shown here is derived from an EMBL/GenBank/DDBJ whole genome shotgun (WGS) entry which is preliminary data.</text>
</comment>
<dbReference type="Proteomes" id="UP001164250">
    <property type="component" value="Chromosome 1"/>
</dbReference>
<proteinExistence type="predicted"/>
<protein>
    <submittedName>
        <fullName evidence="1">Uncharacterized protein</fullName>
    </submittedName>
</protein>
<name>A0ACC1CD20_9ROSI</name>
<keyword evidence="2" id="KW-1185">Reference proteome</keyword>
<dbReference type="EMBL" id="CM047897">
    <property type="protein sequence ID" value="KAJ0113432.1"/>
    <property type="molecule type" value="Genomic_DNA"/>
</dbReference>
<evidence type="ECO:0000313" key="2">
    <source>
        <dbReference type="Proteomes" id="UP001164250"/>
    </source>
</evidence>
<sequence length="49" mass="5735">MVRILSLIVQGLIMEAFEDLENTLLIPRRSTLFNFPSCLYSCRLSHVFF</sequence>
<reference evidence="2" key="1">
    <citation type="journal article" date="2023" name="G3 (Bethesda)">
        <title>Genome assembly and association tests identify interacting loci associated with vigor, precocity, and sex in interspecific pistachio rootstocks.</title>
        <authorList>
            <person name="Palmer W."/>
            <person name="Jacygrad E."/>
            <person name="Sagayaradj S."/>
            <person name="Cavanaugh K."/>
            <person name="Han R."/>
            <person name="Bertier L."/>
            <person name="Beede B."/>
            <person name="Kafkas S."/>
            <person name="Golino D."/>
            <person name="Preece J."/>
            <person name="Michelmore R."/>
        </authorList>
    </citation>
    <scope>NUCLEOTIDE SEQUENCE [LARGE SCALE GENOMIC DNA]</scope>
</reference>
<gene>
    <name evidence="1" type="ORF">Patl1_03604</name>
</gene>
<accession>A0ACC1CD20</accession>
<organism evidence="1 2">
    <name type="scientific">Pistacia atlantica</name>
    <dbReference type="NCBI Taxonomy" id="434234"/>
    <lineage>
        <taxon>Eukaryota</taxon>
        <taxon>Viridiplantae</taxon>
        <taxon>Streptophyta</taxon>
        <taxon>Embryophyta</taxon>
        <taxon>Tracheophyta</taxon>
        <taxon>Spermatophyta</taxon>
        <taxon>Magnoliopsida</taxon>
        <taxon>eudicotyledons</taxon>
        <taxon>Gunneridae</taxon>
        <taxon>Pentapetalae</taxon>
        <taxon>rosids</taxon>
        <taxon>malvids</taxon>
        <taxon>Sapindales</taxon>
        <taxon>Anacardiaceae</taxon>
        <taxon>Pistacia</taxon>
    </lineage>
</organism>